<evidence type="ECO:0000313" key="5">
    <source>
        <dbReference type="Proteomes" id="UP000494206"/>
    </source>
</evidence>
<evidence type="ECO:0000313" key="4">
    <source>
        <dbReference type="EMBL" id="CAB3402798.1"/>
    </source>
</evidence>
<evidence type="ECO:0000256" key="2">
    <source>
        <dbReference type="ARBA" id="ARBA00022801"/>
    </source>
</evidence>
<comment type="caution">
    <text evidence="4">The sequence shown here is derived from an EMBL/GenBank/DDBJ whole genome shotgun (WGS) entry which is preliminary data.</text>
</comment>
<dbReference type="PANTHER" id="PTHR10858">
    <property type="entry name" value="DEOXYRIBONUCLEASE II"/>
    <property type="match status" value="1"/>
</dbReference>
<dbReference type="CDD" id="cd09121">
    <property type="entry name" value="PLDc_DNaseII_2"/>
    <property type="match status" value="1"/>
</dbReference>
<dbReference type="EMBL" id="CADEPM010000003">
    <property type="protein sequence ID" value="CAB3402798.1"/>
    <property type="molecule type" value="Genomic_DNA"/>
</dbReference>
<dbReference type="Pfam" id="PF03265">
    <property type="entry name" value="DNase_II"/>
    <property type="match status" value="1"/>
</dbReference>
<keyword evidence="3" id="KW-0732">Signal</keyword>
<dbReference type="OrthoDB" id="10261598at2759"/>
<feature type="chain" id="PRO_5035816061" evidence="3">
    <location>
        <begin position="18"/>
        <end position="358"/>
    </location>
</feature>
<dbReference type="Proteomes" id="UP000494206">
    <property type="component" value="Unassembled WGS sequence"/>
</dbReference>
<protein>
    <submittedName>
        <fullName evidence="4">Uncharacterized protein</fullName>
    </submittedName>
</protein>
<reference evidence="4 5" key="1">
    <citation type="submission" date="2020-04" db="EMBL/GenBank/DDBJ databases">
        <authorList>
            <person name="Laetsch R D."/>
            <person name="Stevens L."/>
            <person name="Kumar S."/>
            <person name="Blaxter L. M."/>
        </authorList>
    </citation>
    <scope>NUCLEOTIDE SEQUENCE [LARGE SCALE GENOMIC DNA]</scope>
</reference>
<dbReference type="PANTHER" id="PTHR10858:SF24">
    <property type="entry name" value="CELL DEATH-RELATED NUCLEASE 6"/>
    <property type="match status" value="1"/>
</dbReference>
<feature type="signal peptide" evidence="3">
    <location>
        <begin position="1"/>
        <end position="17"/>
    </location>
</feature>
<dbReference type="GO" id="GO:0004531">
    <property type="term" value="F:deoxyribonuclease II activity"/>
    <property type="evidence" value="ECO:0007669"/>
    <property type="project" value="InterPro"/>
</dbReference>
<evidence type="ECO:0000256" key="3">
    <source>
        <dbReference type="SAM" id="SignalP"/>
    </source>
</evidence>
<sequence>MRRQILLLALLIGSSQASIQCKDNNNNPVDWFVFYKLPHLYNHNDNFPISNGTGFLYLDEFDTNWKLMDEGMDVENNAIFYTLQQYYKSDNNSVFSYLYNDEWPDSDIWSPTSGHAKGVSVFDRSTGFWMLHSIPKFPSVDEFRFPRNARWYGQMGVCISFPTLTLNDIALQLFYYNTFTYHINVPDYFANTVPLLNRLKNGDYQRNAPYTSIKILKSLDGKNFKHFAKTGNFGKDLYADLVVPEVRSSLKVEIWNHQSGNETNLPSQCNPNPHKSVLNGKYIRLPFNIYYSSYEDHSKFAVAYNEVFGQPPMPYVCIGDINRQSHQLYRGGGTMCFFDQNVYYTFSTMISETVPCPL</sequence>
<dbReference type="CDD" id="cd09120">
    <property type="entry name" value="PLDc_DNaseII_1"/>
    <property type="match status" value="1"/>
</dbReference>
<dbReference type="InterPro" id="IPR004947">
    <property type="entry name" value="DNase_II"/>
</dbReference>
<dbReference type="GO" id="GO:0006309">
    <property type="term" value="P:apoptotic DNA fragmentation"/>
    <property type="evidence" value="ECO:0007669"/>
    <property type="project" value="TreeGrafter"/>
</dbReference>
<evidence type="ECO:0000256" key="1">
    <source>
        <dbReference type="ARBA" id="ARBA00007527"/>
    </source>
</evidence>
<organism evidence="4 5">
    <name type="scientific">Caenorhabditis bovis</name>
    <dbReference type="NCBI Taxonomy" id="2654633"/>
    <lineage>
        <taxon>Eukaryota</taxon>
        <taxon>Metazoa</taxon>
        <taxon>Ecdysozoa</taxon>
        <taxon>Nematoda</taxon>
        <taxon>Chromadorea</taxon>
        <taxon>Rhabditida</taxon>
        <taxon>Rhabditina</taxon>
        <taxon>Rhabditomorpha</taxon>
        <taxon>Rhabditoidea</taxon>
        <taxon>Rhabditidae</taxon>
        <taxon>Peloderinae</taxon>
        <taxon>Caenorhabditis</taxon>
    </lineage>
</organism>
<proteinExistence type="inferred from homology"/>
<name>A0A8S1EPK3_9PELO</name>
<gene>
    <name evidence="4" type="ORF">CBOVIS_LOCUS5364</name>
</gene>
<dbReference type="AlphaFoldDB" id="A0A8S1EPK3"/>
<comment type="similarity">
    <text evidence="1">Belongs to the DNase II family.</text>
</comment>
<keyword evidence="5" id="KW-1185">Reference proteome</keyword>
<keyword evidence="2" id="KW-0378">Hydrolase</keyword>
<accession>A0A8S1EPK3</accession>